<name>A0A844TK14_9BRAD</name>
<dbReference type="EMBL" id="WQNE01000030">
    <property type="protein sequence ID" value="MVT77069.1"/>
    <property type="molecule type" value="Genomic_DNA"/>
</dbReference>
<dbReference type="RefSeq" id="WP_157334150.1">
    <property type="nucleotide sequence ID" value="NZ_JANADL010000023.1"/>
</dbReference>
<organism evidence="1 2">
    <name type="scientific">Bradyrhizobium cajani</name>
    <dbReference type="NCBI Taxonomy" id="1928661"/>
    <lineage>
        <taxon>Bacteria</taxon>
        <taxon>Pseudomonadati</taxon>
        <taxon>Pseudomonadota</taxon>
        <taxon>Alphaproteobacteria</taxon>
        <taxon>Hyphomicrobiales</taxon>
        <taxon>Nitrobacteraceae</taxon>
        <taxon>Bradyrhizobium</taxon>
    </lineage>
</organism>
<accession>A0A844TK14</accession>
<dbReference type="InterPro" id="IPR017853">
    <property type="entry name" value="GH"/>
</dbReference>
<keyword evidence="2" id="KW-1185">Reference proteome</keyword>
<dbReference type="OrthoDB" id="8174480at2"/>
<evidence type="ECO:0000313" key="1">
    <source>
        <dbReference type="EMBL" id="MVT77069.1"/>
    </source>
</evidence>
<dbReference type="Gene3D" id="3.20.20.80">
    <property type="entry name" value="Glycosidases"/>
    <property type="match status" value="1"/>
</dbReference>
<comment type="caution">
    <text evidence="1">The sequence shown here is derived from an EMBL/GenBank/DDBJ whole genome shotgun (WGS) entry which is preliminary data.</text>
</comment>
<dbReference type="Proteomes" id="UP000449969">
    <property type="component" value="Unassembled WGS sequence"/>
</dbReference>
<protein>
    <submittedName>
        <fullName evidence="1">Uncharacterized protein</fullName>
    </submittedName>
</protein>
<evidence type="ECO:0000313" key="2">
    <source>
        <dbReference type="Proteomes" id="UP000449969"/>
    </source>
</evidence>
<proteinExistence type="predicted"/>
<sequence>MRAQTSIMVDTQVPFNTGISGNDDLGDLKRIYQAANMPSEPAFEQFDQIIADTGLKQTRLLLSDIYCDLDPTGNVFGYTLDGVFHAGECYPLAWHLQWALDHGLTPHVAVASFMPPSLAATGIAGETWGTGSAAESRFRKYAEALVRYIVTKSFDGGAPSVILEVSNELDIADSTPEHWNDTDSSLYTLKPLGPWGRWLWWMDPQNYVLHQWTPLQTHSLSNAEDKSLSYPYGVDARRLSRAVLPVQKFFSDAIKTVKAELAGNSNHHGKTIEIAGPAFAGRSFTYYPFDVPPNPTLEEEFLNQTFNPLASPYAGRFYAKYTSQDRYRFSFHFYGSTDGTTRFANFRQEMITIRSKLASLRQQNADMPDVKLFLSEWGPTADERTDVNYSHRGAAWTAAFLPEAVGQQVSLGSYLIISDGQGDDKVPSFLTQASLLYKQLNGKNPPVYYPKPVGNLFKMYNKMSGKRVQATLAPGGSDSSLGAFATWDQAASIVNVMVHNYDPARVFGTDTSDPGERFTLEVDNLPFANGEVTVERYLIDERTSNLATFLRNPALCPDPNLQKDTMPGTVTGGRLTLPNNSLGLGVSLYRVLPPAVRP</sequence>
<gene>
    <name evidence="1" type="ORF">GPL20_29165</name>
</gene>
<dbReference type="SUPFAM" id="SSF51445">
    <property type="entry name" value="(Trans)glycosidases"/>
    <property type="match status" value="1"/>
</dbReference>
<dbReference type="AlphaFoldDB" id="A0A844TK14"/>
<reference evidence="1 2" key="1">
    <citation type="submission" date="2019-12" db="EMBL/GenBank/DDBJ databases">
        <title>Draft genome sequences Bradyrhizobium cajani AMBPC1010, Bradyrhizobium pachyrhizi AMBPC1040 and Bradyrhizobium yuanmingense ALSPC3051, three plant growth promoting strains isolated from nodules of Cajanus cajan L. in Dominican Republic.</title>
        <authorList>
            <person name="Flores-Felix J.D."/>
            <person name="Araujo J."/>
            <person name="Diaz-Alcantara C."/>
            <person name="Gonzalez-Andres F."/>
            <person name="Velazquez E."/>
        </authorList>
    </citation>
    <scope>NUCLEOTIDE SEQUENCE [LARGE SCALE GENOMIC DNA]</scope>
    <source>
        <strain evidence="1 2">1010</strain>
    </source>
</reference>